<evidence type="ECO:0000313" key="2">
    <source>
        <dbReference type="EMBL" id="NOU52368.1"/>
    </source>
</evidence>
<dbReference type="Proteomes" id="UP000586305">
    <property type="component" value="Unassembled WGS sequence"/>
</dbReference>
<sequence>MMKANKLIIAVAALGMAFSALALTLDSAKEQGLVGETESGYLAAVNGNAQVQALISDINAKRKAKYQQLAQKNGISLSQVEALAGKKAIEKTSTGHYVQVNGRWVKK</sequence>
<evidence type="ECO:0000256" key="1">
    <source>
        <dbReference type="SAM" id="SignalP"/>
    </source>
</evidence>
<gene>
    <name evidence="2" type="ORF">HG263_17745</name>
</gene>
<feature type="signal peptide" evidence="1">
    <location>
        <begin position="1"/>
        <end position="22"/>
    </location>
</feature>
<dbReference type="EMBL" id="JABBPG010000009">
    <property type="protein sequence ID" value="NOU52368.1"/>
    <property type="molecule type" value="Genomic_DNA"/>
</dbReference>
<organism evidence="2 3">
    <name type="scientific">Pseudoalteromonas caenipelagi</name>
    <dbReference type="NCBI Taxonomy" id="2726988"/>
    <lineage>
        <taxon>Bacteria</taxon>
        <taxon>Pseudomonadati</taxon>
        <taxon>Pseudomonadota</taxon>
        <taxon>Gammaproteobacteria</taxon>
        <taxon>Alteromonadales</taxon>
        <taxon>Pseudoalteromonadaceae</taxon>
        <taxon>Pseudoalteromonas</taxon>
    </lineage>
</organism>
<dbReference type="PIRSF" id="PIRSF025560">
    <property type="entry name" value="UCP025560"/>
    <property type="match status" value="1"/>
</dbReference>
<dbReference type="Pfam" id="PF07027">
    <property type="entry name" value="DUF1318"/>
    <property type="match status" value="1"/>
</dbReference>
<reference evidence="2 3" key="1">
    <citation type="submission" date="2020-04" db="EMBL/GenBank/DDBJ databases">
        <title>Pseudoalteromonas caenipelagi sp. nov., isolated from a tidal flat.</title>
        <authorList>
            <person name="Park S."/>
            <person name="Yoon J.-H."/>
        </authorList>
    </citation>
    <scope>NUCLEOTIDE SEQUENCE [LARGE SCALE GENOMIC DNA]</scope>
    <source>
        <strain evidence="2 3">JBTF-M23</strain>
    </source>
</reference>
<keyword evidence="1" id="KW-0732">Signal</keyword>
<proteinExistence type="predicted"/>
<dbReference type="InterPro" id="IPR008309">
    <property type="entry name" value="YdbL"/>
</dbReference>
<protein>
    <submittedName>
        <fullName evidence="2">YdbL family protein</fullName>
    </submittedName>
</protein>
<accession>A0A849VI52</accession>
<evidence type="ECO:0000313" key="3">
    <source>
        <dbReference type="Proteomes" id="UP000586305"/>
    </source>
</evidence>
<comment type="caution">
    <text evidence="2">The sequence shown here is derived from an EMBL/GenBank/DDBJ whole genome shotgun (WGS) entry which is preliminary data.</text>
</comment>
<dbReference type="AlphaFoldDB" id="A0A849VI52"/>
<feature type="chain" id="PRO_5032585870" evidence="1">
    <location>
        <begin position="23"/>
        <end position="107"/>
    </location>
</feature>
<name>A0A849VI52_9GAMM</name>
<keyword evidence="3" id="KW-1185">Reference proteome</keyword>